<keyword evidence="2" id="KW-1185">Reference proteome</keyword>
<evidence type="ECO:0000313" key="1">
    <source>
        <dbReference type="EMBL" id="PKI59001.1"/>
    </source>
</evidence>
<name>A0A2I0JRZ1_PUNGR</name>
<reference evidence="1 2" key="1">
    <citation type="submission" date="2017-11" db="EMBL/GenBank/DDBJ databases">
        <title>De-novo sequencing of pomegranate (Punica granatum L.) genome.</title>
        <authorList>
            <person name="Akparov Z."/>
            <person name="Amiraslanov A."/>
            <person name="Hajiyeva S."/>
            <person name="Abbasov M."/>
            <person name="Kaur K."/>
            <person name="Hamwieh A."/>
            <person name="Solovyev V."/>
            <person name="Salamov A."/>
            <person name="Braich B."/>
            <person name="Kosarev P."/>
            <person name="Mahmoud A."/>
            <person name="Hajiyev E."/>
            <person name="Babayeva S."/>
            <person name="Izzatullayeva V."/>
            <person name="Mammadov A."/>
            <person name="Mammadov A."/>
            <person name="Sharifova S."/>
            <person name="Ojaghi J."/>
            <person name="Eynullazada K."/>
            <person name="Bayramov B."/>
            <person name="Abdulazimova A."/>
            <person name="Shahmuradov I."/>
        </authorList>
    </citation>
    <scope>NUCLEOTIDE SEQUENCE [LARGE SCALE GENOMIC DNA]</scope>
    <source>
        <strain evidence="2">cv. AG2017</strain>
        <tissue evidence="1">Leaf</tissue>
    </source>
</reference>
<sequence>MTEEAWTRRRAEMDGDDAKVLSGLELRKSDESGFGRLKAECGRSGRHAPEGEMRAMRSAVAVAVAASITELHQNM</sequence>
<proteinExistence type="predicted"/>
<dbReference type="EMBL" id="PGOL01001331">
    <property type="protein sequence ID" value="PKI59001.1"/>
    <property type="molecule type" value="Genomic_DNA"/>
</dbReference>
<dbReference type="AlphaFoldDB" id="A0A2I0JRZ1"/>
<gene>
    <name evidence="1" type="ORF">CRG98_020569</name>
</gene>
<comment type="caution">
    <text evidence="1">The sequence shown here is derived from an EMBL/GenBank/DDBJ whole genome shotgun (WGS) entry which is preliminary data.</text>
</comment>
<protein>
    <submittedName>
        <fullName evidence="1">Uncharacterized protein</fullName>
    </submittedName>
</protein>
<organism evidence="1 2">
    <name type="scientific">Punica granatum</name>
    <name type="common">Pomegranate</name>
    <dbReference type="NCBI Taxonomy" id="22663"/>
    <lineage>
        <taxon>Eukaryota</taxon>
        <taxon>Viridiplantae</taxon>
        <taxon>Streptophyta</taxon>
        <taxon>Embryophyta</taxon>
        <taxon>Tracheophyta</taxon>
        <taxon>Spermatophyta</taxon>
        <taxon>Magnoliopsida</taxon>
        <taxon>eudicotyledons</taxon>
        <taxon>Gunneridae</taxon>
        <taxon>Pentapetalae</taxon>
        <taxon>rosids</taxon>
        <taxon>malvids</taxon>
        <taxon>Myrtales</taxon>
        <taxon>Lythraceae</taxon>
        <taxon>Punica</taxon>
    </lineage>
</organism>
<dbReference type="Proteomes" id="UP000233551">
    <property type="component" value="Unassembled WGS sequence"/>
</dbReference>
<accession>A0A2I0JRZ1</accession>
<evidence type="ECO:0000313" key="2">
    <source>
        <dbReference type="Proteomes" id="UP000233551"/>
    </source>
</evidence>